<feature type="domain" description="CNNM transmembrane" evidence="13">
    <location>
        <begin position="2"/>
        <end position="193"/>
    </location>
</feature>
<evidence type="ECO:0000256" key="7">
    <source>
        <dbReference type="ARBA" id="ARBA00023122"/>
    </source>
</evidence>
<dbReference type="InterPro" id="IPR005170">
    <property type="entry name" value="Transptr-assoc_dom"/>
</dbReference>
<dbReference type="InterPro" id="IPR046342">
    <property type="entry name" value="CBS_dom_sf"/>
</dbReference>
<dbReference type="PROSITE" id="PS51371">
    <property type="entry name" value="CBS"/>
    <property type="match status" value="2"/>
</dbReference>
<feature type="domain" description="CBS" evidence="12">
    <location>
        <begin position="279"/>
        <end position="336"/>
    </location>
</feature>
<sequence>MILTAILGLAPIVIVLLALSALFSAAETSLTAASRARMHQLEREGDRPAKRVNTLLADQETMIGAVLLGNNLINILASALTTQVLTAAIPGPWGVAAATGAMTVLVLVFAEVLPKTLAILKSDDVARFLSGPTLLVVRLFGPIIYAIQWVVRRTLRLFGVKLTMEVDVLAAHEEIRGAVEYHHSEGGVESGDRRMLGGVLDLSDMDVSEIMVHRKSITLIDADLPIRELVAEALEAQHTRIPLYRDNADNIVGVLHARDLLRALAAANGAIDDIDVASIQREPWFIPDTTNLKDQLNAFLKRRSHFALVVDEYGALQGLVTLEDILEEIVGEIEDEHDTKVEGLRPQADGSVHVDGHVTVRDLNRAMDWRLPEGEAVTIAGLVIHEAQTIPEPGQIFIFHHHRFQVLRRQRNQITGLRISGRLDESAR</sequence>
<evidence type="ECO:0000256" key="3">
    <source>
        <dbReference type="ARBA" id="ARBA00022475"/>
    </source>
</evidence>
<protein>
    <submittedName>
        <fullName evidence="14">Mg2+/Co2+ transporter CorB</fullName>
    </submittedName>
</protein>
<feature type="transmembrane region" description="Helical" evidence="11">
    <location>
        <begin position="93"/>
        <end position="113"/>
    </location>
</feature>
<dbReference type="InterPro" id="IPR000644">
    <property type="entry name" value="CBS_dom"/>
</dbReference>
<evidence type="ECO:0000256" key="11">
    <source>
        <dbReference type="SAM" id="Phobius"/>
    </source>
</evidence>
<dbReference type="InterPro" id="IPR044751">
    <property type="entry name" value="Ion_transp-like_CBS"/>
</dbReference>
<feature type="domain" description="CBS" evidence="12">
    <location>
        <begin position="211"/>
        <end position="274"/>
    </location>
</feature>
<dbReference type="CDD" id="cd04590">
    <property type="entry name" value="CBS_pair_CorC_HlyC_assoc"/>
    <property type="match status" value="1"/>
</dbReference>
<evidence type="ECO:0000259" key="12">
    <source>
        <dbReference type="PROSITE" id="PS51371"/>
    </source>
</evidence>
<keyword evidence="5" id="KW-0677">Repeat</keyword>
<comment type="caution">
    <text evidence="14">The sequence shown here is derived from an EMBL/GenBank/DDBJ whole genome shotgun (WGS) entry which is preliminary data.</text>
</comment>
<dbReference type="PANTHER" id="PTHR22777:SF32">
    <property type="entry name" value="UPF0053 INNER MEMBRANE PROTEIN YFJD"/>
    <property type="match status" value="1"/>
</dbReference>
<dbReference type="Proteomes" id="UP001262754">
    <property type="component" value="Unassembled WGS sequence"/>
</dbReference>
<evidence type="ECO:0000256" key="8">
    <source>
        <dbReference type="ARBA" id="ARBA00023136"/>
    </source>
</evidence>
<dbReference type="PROSITE" id="PS51846">
    <property type="entry name" value="CNNM"/>
    <property type="match status" value="1"/>
</dbReference>
<keyword evidence="6 10" id="KW-1133">Transmembrane helix</keyword>
<evidence type="ECO:0000256" key="9">
    <source>
        <dbReference type="PROSITE-ProRule" id="PRU00703"/>
    </source>
</evidence>
<dbReference type="SMART" id="SM00116">
    <property type="entry name" value="CBS"/>
    <property type="match status" value="2"/>
</dbReference>
<dbReference type="InterPro" id="IPR016169">
    <property type="entry name" value="FAD-bd_PCMH_sub2"/>
</dbReference>
<dbReference type="SMART" id="SM01091">
    <property type="entry name" value="CorC_HlyC"/>
    <property type="match status" value="1"/>
</dbReference>
<dbReference type="EMBL" id="JAVDRL010000011">
    <property type="protein sequence ID" value="MDR6532937.1"/>
    <property type="molecule type" value="Genomic_DNA"/>
</dbReference>
<accession>A0ABU1N3E7</accession>
<dbReference type="Pfam" id="PF03471">
    <property type="entry name" value="CorC_HlyC"/>
    <property type="match status" value="1"/>
</dbReference>
<dbReference type="InterPro" id="IPR002550">
    <property type="entry name" value="CNNM"/>
</dbReference>
<feature type="transmembrane region" description="Helical" evidence="11">
    <location>
        <begin position="133"/>
        <end position="151"/>
    </location>
</feature>
<dbReference type="Gene3D" id="3.10.580.10">
    <property type="entry name" value="CBS-domain"/>
    <property type="match status" value="1"/>
</dbReference>
<keyword evidence="4 10" id="KW-0812">Transmembrane</keyword>
<keyword evidence="3" id="KW-1003">Cell membrane</keyword>
<dbReference type="InterPro" id="IPR036318">
    <property type="entry name" value="FAD-bd_PCMH-like_sf"/>
</dbReference>
<evidence type="ECO:0000256" key="2">
    <source>
        <dbReference type="ARBA" id="ARBA00006446"/>
    </source>
</evidence>
<dbReference type="Pfam" id="PF00571">
    <property type="entry name" value="CBS"/>
    <property type="match status" value="2"/>
</dbReference>
<evidence type="ECO:0000313" key="15">
    <source>
        <dbReference type="Proteomes" id="UP001262754"/>
    </source>
</evidence>
<reference evidence="14 15" key="1">
    <citation type="submission" date="2023-07" db="EMBL/GenBank/DDBJ databases">
        <title>Sorghum-associated microbial communities from plants grown in Nebraska, USA.</title>
        <authorList>
            <person name="Schachtman D."/>
        </authorList>
    </citation>
    <scope>NUCLEOTIDE SEQUENCE [LARGE SCALE GENOMIC DNA]</scope>
    <source>
        <strain evidence="14 15">DS2154</strain>
    </source>
</reference>
<proteinExistence type="inferred from homology"/>
<comment type="subcellular location">
    <subcellularLocation>
        <location evidence="1">Cell membrane</location>
        <topology evidence="1">Multi-pass membrane protein</topology>
    </subcellularLocation>
</comment>
<name>A0ABU1N3E7_9CAUL</name>
<feature type="transmembrane region" description="Helical" evidence="11">
    <location>
        <begin position="62"/>
        <end position="81"/>
    </location>
</feature>
<dbReference type="Pfam" id="PF01595">
    <property type="entry name" value="CNNM"/>
    <property type="match status" value="1"/>
</dbReference>
<dbReference type="SUPFAM" id="SSF54631">
    <property type="entry name" value="CBS-domain pair"/>
    <property type="match status" value="1"/>
</dbReference>
<dbReference type="PANTHER" id="PTHR22777">
    <property type="entry name" value="HEMOLYSIN-RELATED"/>
    <property type="match status" value="1"/>
</dbReference>
<keyword evidence="7 9" id="KW-0129">CBS domain</keyword>
<organism evidence="14 15">
    <name type="scientific">Caulobacter rhizosphaerae</name>
    <dbReference type="NCBI Taxonomy" id="2010972"/>
    <lineage>
        <taxon>Bacteria</taxon>
        <taxon>Pseudomonadati</taxon>
        <taxon>Pseudomonadota</taxon>
        <taxon>Alphaproteobacteria</taxon>
        <taxon>Caulobacterales</taxon>
        <taxon>Caulobacteraceae</taxon>
        <taxon>Caulobacter</taxon>
    </lineage>
</organism>
<keyword evidence="8 10" id="KW-0472">Membrane</keyword>
<evidence type="ECO:0000256" key="1">
    <source>
        <dbReference type="ARBA" id="ARBA00004651"/>
    </source>
</evidence>
<evidence type="ECO:0000256" key="6">
    <source>
        <dbReference type="ARBA" id="ARBA00022989"/>
    </source>
</evidence>
<evidence type="ECO:0000259" key="13">
    <source>
        <dbReference type="PROSITE" id="PS51846"/>
    </source>
</evidence>
<comment type="similarity">
    <text evidence="2">Belongs to the UPF0053 family. Hemolysin C subfamily.</text>
</comment>
<keyword evidence="15" id="KW-1185">Reference proteome</keyword>
<evidence type="ECO:0000256" key="10">
    <source>
        <dbReference type="PROSITE-ProRule" id="PRU01193"/>
    </source>
</evidence>
<evidence type="ECO:0000256" key="5">
    <source>
        <dbReference type="ARBA" id="ARBA00022737"/>
    </source>
</evidence>
<gene>
    <name evidence="14" type="ORF">J2800_003698</name>
</gene>
<evidence type="ECO:0000256" key="4">
    <source>
        <dbReference type="ARBA" id="ARBA00022692"/>
    </source>
</evidence>
<evidence type="ECO:0000313" key="14">
    <source>
        <dbReference type="EMBL" id="MDR6532937.1"/>
    </source>
</evidence>
<dbReference type="SUPFAM" id="SSF56176">
    <property type="entry name" value="FAD-binding/transporter-associated domain-like"/>
    <property type="match status" value="1"/>
</dbReference>
<dbReference type="Gene3D" id="3.30.465.10">
    <property type="match status" value="1"/>
</dbReference>